<dbReference type="EMBL" id="JAPDDS010000015">
    <property type="protein sequence ID" value="MCW1887201.1"/>
    <property type="molecule type" value="Genomic_DNA"/>
</dbReference>
<evidence type="ECO:0008006" key="4">
    <source>
        <dbReference type="Google" id="ProtNLM"/>
    </source>
</evidence>
<feature type="transmembrane region" description="Helical" evidence="1">
    <location>
        <begin position="66"/>
        <end position="86"/>
    </location>
</feature>
<keyword evidence="1" id="KW-0472">Membrane</keyword>
<keyword evidence="3" id="KW-1185">Reference proteome</keyword>
<evidence type="ECO:0000256" key="1">
    <source>
        <dbReference type="SAM" id="Phobius"/>
    </source>
</evidence>
<evidence type="ECO:0000313" key="3">
    <source>
        <dbReference type="Proteomes" id="UP001207930"/>
    </source>
</evidence>
<dbReference type="RefSeq" id="WP_264503156.1">
    <property type="nucleotide sequence ID" value="NZ_JAPDDS010000015.1"/>
</dbReference>
<reference evidence="2 3" key="1">
    <citation type="submission" date="2022-10" db="EMBL/GenBank/DDBJ databases">
        <title>Luteolibacter flavescens strain MCCC 1K03193, whole genome shotgun sequencing project.</title>
        <authorList>
            <person name="Zhao G."/>
            <person name="Shen L."/>
        </authorList>
    </citation>
    <scope>NUCLEOTIDE SEQUENCE [LARGE SCALE GENOMIC DNA]</scope>
    <source>
        <strain evidence="2 3">MCCC 1K03193</strain>
    </source>
</reference>
<protein>
    <recommendedName>
        <fullName evidence="4">Restriction endonuclease</fullName>
    </recommendedName>
</protein>
<keyword evidence="1" id="KW-1133">Transmembrane helix</keyword>
<sequence>MAKLTTTTCPHCGAEMDAFHFTRWDRLSPGDPSGLEICPACDKPLNPERYGWQEALGSGVLRRETVSWLAVVAATATTIAIVGFAARCLHTGDSTAGLVALGLLAGLALCLIWHRMQQPAKPPALVELELFPHATTATAPAPPPEWDMDPPGEGVPAIVPQPRERHQPPVAASTAPPLGKALPLEEITRRIALAWLEPRGDHPIRRQVVLVSEKITRWPRMSAEDADRKFGTPVAVGSDGTRAYGSVRADGRASLSLLGKDGAERVLRLYVKWRKPQLP</sequence>
<proteinExistence type="predicted"/>
<dbReference type="Proteomes" id="UP001207930">
    <property type="component" value="Unassembled WGS sequence"/>
</dbReference>
<gene>
    <name evidence="2" type="ORF">OKA04_20855</name>
</gene>
<evidence type="ECO:0000313" key="2">
    <source>
        <dbReference type="EMBL" id="MCW1887201.1"/>
    </source>
</evidence>
<comment type="caution">
    <text evidence="2">The sequence shown here is derived from an EMBL/GenBank/DDBJ whole genome shotgun (WGS) entry which is preliminary data.</text>
</comment>
<organism evidence="2 3">
    <name type="scientific">Luteolibacter flavescens</name>
    <dbReference type="NCBI Taxonomy" id="1859460"/>
    <lineage>
        <taxon>Bacteria</taxon>
        <taxon>Pseudomonadati</taxon>
        <taxon>Verrucomicrobiota</taxon>
        <taxon>Verrucomicrobiia</taxon>
        <taxon>Verrucomicrobiales</taxon>
        <taxon>Verrucomicrobiaceae</taxon>
        <taxon>Luteolibacter</taxon>
    </lineage>
</organism>
<name>A0ABT3FUD7_9BACT</name>
<feature type="transmembrane region" description="Helical" evidence="1">
    <location>
        <begin position="98"/>
        <end position="116"/>
    </location>
</feature>
<accession>A0ABT3FUD7</accession>
<keyword evidence="1" id="KW-0812">Transmembrane</keyword>